<proteinExistence type="predicted"/>
<reference evidence="3 4" key="1">
    <citation type="journal article" date="2013" name="BMC Genomics">
        <title>Genomics-driven discovery of the pneumocandin biosynthetic gene cluster in the fungus Glarea lozoyensis.</title>
        <authorList>
            <person name="Chen L."/>
            <person name="Yue Q."/>
            <person name="Zhang X."/>
            <person name="Xiang M."/>
            <person name="Wang C."/>
            <person name="Li S."/>
            <person name="Che Y."/>
            <person name="Ortiz-Lopez F.J."/>
            <person name="Bills G.F."/>
            <person name="Liu X."/>
            <person name="An Z."/>
        </authorList>
    </citation>
    <scope>NUCLEOTIDE SEQUENCE [LARGE SCALE GENOMIC DNA]</scope>
    <source>
        <strain evidence="4">ATCC 20868 / MF5171</strain>
    </source>
</reference>
<dbReference type="Pfam" id="PF26640">
    <property type="entry name" value="DUF8212"/>
    <property type="match status" value="1"/>
</dbReference>
<dbReference type="PANTHER" id="PTHR10622">
    <property type="entry name" value="HET DOMAIN-CONTAINING PROTEIN"/>
    <property type="match status" value="1"/>
</dbReference>
<dbReference type="STRING" id="1116229.S3CZY2"/>
<dbReference type="Proteomes" id="UP000016922">
    <property type="component" value="Unassembled WGS sequence"/>
</dbReference>
<feature type="domain" description="DUF8212" evidence="2">
    <location>
        <begin position="232"/>
        <end position="300"/>
    </location>
</feature>
<dbReference type="EMBL" id="KE145363">
    <property type="protein sequence ID" value="EPE30464.1"/>
    <property type="molecule type" value="Genomic_DNA"/>
</dbReference>
<dbReference type="eggNOG" id="KOG4177">
    <property type="taxonomic scope" value="Eukaryota"/>
</dbReference>
<evidence type="ECO:0000313" key="3">
    <source>
        <dbReference type="EMBL" id="EPE30464.1"/>
    </source>
</evidence>
<dbReference type="KEGG" id="glz:GLAREA_03431"/>
<dbReference type="OrthoDB" id="674604at2759"/>
<dbReference type="RefSeq" id="XP_008081875.1">
    <property type="nucleotide sequence ID" value="XM_008083684.1"/>
</dbReference>
<sequence length="613" mass="68666">MRLIKCATFELEEFLGSNIPKYAILSHTWGNEEVSFAEFKSDLNSVRSKEGFSKINSSCAQALRDGLHYIWVDTCCIDKSSSSELSEAINSMFQWYKRSTICYAYLSDVTLETFLVSFPQSRWYCRGWTLQELLAPKKLVFYDRDWHGLGTKQDHADWISRFTRIDVGALLDETWYDRAADLITPAGLGVFCVAKRMSWASDRETTRVEDAAYCLLGIFDVNMPLLYGEGDRAFIRLQEEIIKSCDDDSILAWGLDTEADDDFDVPEKIMDAVYGGATPEETLAPSPEYFRDCHELKYAAASPSPFVMTNLGLQIELPLVPIRAMHSIPLAHEAGDILGWIGLLTCGGPSDEYLLGIVLWPEAHGMTIPGKVLRVLFGLSKQTVLVGARVAAEAVLSKITILRNNDSQSARKYSYGTRQIMINEGETISWLGLDENNKPAALYAFATDVLDEHPGHFYKWNPVTAVLTVKNQFSGCDLITINFDVRNGYVNPFSVLIRGPRAMVRKGLTFSPLEQTEIYELLSHENKQKDIDDFVLVGRNGILYRVTVEMTEKTVCSWKIIEVNIDAVRLMKGKNINGVRVDDGKNVDAVSIDTSQDGSVESCAELSDRNSGL</sequence>
<organism evidence="3 4">
    <name type="scientific">Glarea lozoyensis (strain ATCC 20868 / MF5171)</name>
    <dbReference type="NCBI Taxonomy" id="1116229"/>
    <lineage>
        <taxon>Eukaryota</taxon>
        <taxon>Fungi</taxon>
        <taxon>Dikarya</taxon>
        <taxon>Ascomycota</taxon>
        <taxon>Pezizomycotina</taxon>
        <taxon>Leotiomycetes</taxon>
        <taxon>Helotiales</taxon>
        <taxon>Helotiaceae</taxon>
        <taxon>Glarea</taxon>
    </lineage>
</organism>
<dbReference type="AlphaFoldDB" id="S3CZY2"/>
<evidence type="ECO:0000259" key="2">
    <source>
        <dbReference type="Pfam" id="PF26640"/>
    </source>
</evidence>
<dbReference type="GeneID" id="19462486"/>
<feature type="domain" description="Heterokaryon incompatibility" evidence="1">
    <location>
        <begin position="22"/>
        <end position="110"/>
    </location>
</feature>
<name>S3CZY2_GLAL2</name>
<dbReference type="InterPro" id="IPR058525">
    <property type="entry name" value="DUF8212"/>
</dbReference>
<evidence type="ECO:0000259" key="1">
    <source>
        <dbReference type="Pfam" id="PF06985"/>
    </source>
</evidence>
<evidence type="ECO:0000313" key="4">
    <source>
        <dbReference type="Proteomes" id="UP000016922"/>
    </source>
</evidence>
<dbReference type="PANTHER" id="PTHR10622:SF10">
    <property type="entry name" value="HET DOMAIN-CONTAINING PROTEIN"/>
    <property type="match status" value="1"/>
</dbReference>
<gene>
    <name evidence="3" type="ORF">GLAREA_03431</name>
</gene>
<dbReference type="HOGENOM" id="CLU_000288_138_11_1"/>
<accession>S3CZY2</accession>
<dbReference type="InterPro" id="IPR010730">
    <property type="entry name" value="HET"/>
</dbReference>
<dbReference type="Pfam" id="PF06985">
    <property type="entry name" value="HET"/>
    <property type="match status" value="1"/>
</dbReference>
<protein>
    <submittedName>
        <fullName evidence="3">Uncharacterized protein</fullName>
    </submittedName>
</protein>
<keyword evidence="4" id="KW-1185">Reference proteome</keyword>